<evidence type="ECO:0000256" key="3">
    <source>
        <dbReference type="ARBA" id="ARBA00022741"/>
    </source>
</evidence>
<evidence type="ECO:0000256" key="6">
    <source>
        <dbReference type="ARBA" id="ARBA00023146"/>
    </source>
</evidence>
<evidence type="ECO:0000256" key="4">
    <source>
        <dbReference type="ARBA" id="ARBA00022840"/>
    </source>
</evidence>
<feature type="compositionally biased region" description="Basic and acidic residues" evidence="9">
    <location>
        <begin position="619"/>
        <end position="636"/>
    </location>
</feature>
<dbReference type="InParanoid" id="A0A194XGT1"/>
<keyword evidence="5 8" id="KW-0648">Protein biosynthesis</keyword>
<dbReference type="EC" id="6.1.1.1" evidence="8"/>
<evidence type="ECO:0000313" key="11">
    <source>
        <dbReference type="EMBL" id="KUJ18977.1"/>
    </source>
</evidence>
<comment type="similarity">
    <text evidence="1 8">Belongs to the class-I aminoacyl-tRNA synthetase family.</text>
</comment>
<keyword evidence="2 8" id="KW-0436">Ligase</keyword>
<feature type="region of interest" description="Disordered" evidence="9">
    <location>
        <begin position="597"/>
        <end position="647"/>
    </location>
</feature>
<dbReference type="PANTHER" id="PTHR11766:SF0">
    <property type="entry name" value="TYROSINE--TRNA LIGASE, MITOCHONDRIAL"/>
    <property type="match status" value="1"/>
</dbReference>
<name>A0A194XGT1_MOLSC</name>
<dbReference type="RefSeq" id="XP_018073332.1">
    <property type="nucleotide sequence ID" value="XM_018208060.1"/>
</dbReference>
<comment type="catalytic activity">
    <reaction evidence="7 8">
        <text>tRNA(Tyr) + L-tyrosine + ATP = L-tyrosyl-tRNA(Tyr) + AMP + diphosphate + H(+)</text>
        <dbReference type="Rhea" id="RHEA:10220"/>
        <dbReference type="Rhea" id="RHEA-COMP:9706"/>
        <dbReference type="Rhea" id="RHEA-COMP:9707"/>
        <dbReference type="ChEBI" id="CHEBI:15378"/>
        <dbReference type="ChEBI" id="CHEBI:30616"/>
        <dbReference type="ChEBI" id="CHEBI:33019"/>
        <dbReference type="ChEBI" id="CHEBI:58315"/>
        <dbReference type="ChEBI" id="CHEBI:78442"/>
        <dbReference type="ChEBI" id="CHEBI:78536"/>
        <dbReference type="ChEBI" id="CHEBI:456215"/>
        <dbReference type="EC" id="6.1.1.1"/>
    </reaction>
</comment>
<dbReference type="PRINTS" id="PR01040">
    <property type="entry name" value="TRNASYNTHTYR"/>
</dbReference>
<dbReference type="OrthoDB" id="337870at2759"/>
<evidence type="ECO:0000256" key="7">
    <source>
        <dbReference type="ARBA" id="ARBA00048248"/>
    </source>
</evidence>
<dbReference type="GO" id="GO:0005829">
    <property type="term" value="C:cytosol"/>
    <property type="evidence" value="ECO:0007669"/>
    <property type="project" value="TreeGrafter"/>
</dbReference>
<evidence type="ECO:0000313" key="12">
    <source>
        <dbReference type="Proteomes" id="UP000070700"/>
    </source>
</evidence>
<keyword evidence="3 8" id="KW-0547">Nucleotide-binding</keyword>
<evidence type="ECO:0000256" key="9">
    <source>
        <dbReference type="SAM" id="MobiDB-lite"/>
    </source>
</evidence>
<dbReference type="Pfam" id="PF16714">
    <property type="entry name" value="TyrRSs_C"/>
    <property type="match status" value="1"/>
</dbReference>
<proteinExistence type="inferred from homology"/>
<evidence type="ECO:0000256" key="5">
    <source>
        <dbReference type="ARBA" id="ARBA00022917"/>
    </source>
</evidence>
<evidence type="ECO:0000259" key="10">
    <source>
        <dbReference type="Pfam" id="PF16714"/>
    </source>
</evidence>
<reference evidence="11 12" key="1">
    <citation type="submission" date="2015-10" db="EMBL/GenBank/DDBJ databases">
        <title>Full genome of DAOMC 229536 Phialocephala scopiformis, a fungal endophyte of spruce producing the potent anti-insectan compound rugulosin.</title>
        <authorList>
            <consortium name="DOE Joint Genome Institute"/>
            <person name="Walker A.K."/>
            <person name="Frasz S.L."/>
            <person name="Seifert K.A."/>
            <person name="Miller J.D."/>
            <person name="Mondo S.J."/>
            <person name="Labutti K."/>
            <person name="Lipzen A."/>
            <person name="Dockter R."/>
            <person name="Kennedy M."/>
            <person name="Grigoriev I.V."/>
            <person name="Spatafora J.W."/>
        </authorList>
    </citation>
    <scope>NUCLEOTIDE SEQUENCE [LARGE SCALE GENOMIC DNA]</scope>
    <source>
        <strain evidence="11 12">CBS 120377</strain>
    </source>
</reference>
<dbReference type="SUPFAM" id="SSF52374">
    <property type="entry name" value="Nucleotidylyl transferase"/>
    <property type="match status" value="1"/>
</dbReference>
<dbReference type="InterPro" id="IPR002305">
    <property type="entry name" value="aa-tRNA-synth_Ic"/>
</dbReference>
<dbReference type="GO" id="GO:0004831">
    <property type="term" value="F:tyrosine-tRNA ligase activity"/>
    <property type="evidence" value="ECO:0007669"/>
    <property type="project" value="UniProtKB-EC"/>
</dbReference>
<dbReference type="Gene3D" id="1.10.240.10">
    <property type="entry name" value="Tyrosyl-Transfer RNA Synthetase"/>
    <property type="match status" value="1"/>
</dbReference>
<feature type="compositionally biased region" description="Basic and acidic residues" evidence="9">
    <location>
        <begin position="601"/>
        <end position="610"/>
    </location>
</feature>
<dbReference type="PANTHER" id="PTHR11766">
    <property type="entry name" value="TYROSYL-TRNA SYNTHETASE"/>
    <property type="match status" value="1"/>
</dbReference>
<dbReference type="FunFam" id="3.40.50.620:FF:000227">
    <property type="entry name" value="Tyrosine--tRNA ligase"/>
    <property type="match status" value="1"/>
</dbReference>
<dbReference type="FunCoup" id="A0A194XGT1">
    <property type="interactions" value="684"/>
</dbReference>
<dbReference type="InterPro" id="IPR024088">
    <property type="entry name" value="Tyr-tRNA-ligase_bac-type"/>
</dbReference>
<keyword evidence="12" id="KW-1185">Reference proteome</keyword>
<feature type="domain" description="Tyrosyl-tRNA synthetase C-terminal" evidence="10">
    <location>
        <begin position="436"/>
        <end position="553"/>
    </location>
</feature>
<dbReference type="GO" id="GO:0006437">
    <property type="term" value="P:tyrosyl-tRNA aminoacylation"/>
    <property type="evidence" value="ECO:0007669"/>
    <property type="project" value="InterPro"/>
</dbReference>
<sequence length="647" mass="72770">MASRSFLRASSRPEAYVCPRCTLQASNASGKTIRRWIGTKYLAKMADAEMAWSQKASSIKSGKEKSMLTILEERGLVQTFTGKRVHVDQMMTDRRLGAYVGIDPTASSLHVGHMIPFMALFWMHIHGYHTVSLLGGATAKIGDPTDRLTSREKQHSSVGTANMANMHLQLKKLWKNVEITAAKYGYKSEWAWRRELINNNAWWNTLPMLQFLQLLGPGMRLGSMLARETVKNKMSRGDGMSFAEFTYPLMQAWDWWHMFHTKGIQIQIGGSDQYGNITAGIDAIKYISTHHPNPTVKDEAAAVGEPFGFTVPLLTSSSGQKFGKSAGNAVWLDEEQTSSFELYKYFLGTADADVEKYLQMFTFMPLEDIHALVSEHMKSPEQRKAQHKLAKEFVELVHGKLEAESAEKEHRLLHLKPGAILPPRAEDPSAQIGVSSLNKKPTVNVKLPRHVIFQKSISKILYAVGLATSTSEGRRLIDAGGAYIGSSPNEKHEPMNDGHLSWATIRAWKPEETKKYLIHDDLLLFRRSKKDIRIVQVIPDEEYAMSGLTYPGMLRAWRVGILKAMHVKTTITKEEMENIAKLLEEDESFLDRQAQEGLKGAAKEPLEHDPSLSTPSKVNKSDLPKIDFVKKPKNINDDDPASWIDRL</sequence>
<dbReference type="InterPro" id="IPR036986">
    <property type="entry name" value="S4_RNA-bd_sf"/>
</dbReference>
<dbReference type="InterPro" id="IPR014729">
    <property type="entry name" value="Rossmann-like_a/b/a_fold"/>
</dbReference>
<dbReference type="EMBL" id="KQ947412">
    <property type="protein sequence ID" value="KUJ18977.1"/>
    <property type="molecule type" value="Genomic_DNA"/>
</dbReference>
<dbReference type="GO" id="GO:0003723">
    <property type="term" value="F:RNA binding"/>
    <property type="evidence" value="ECO:0007669"/>
    <property type="project" value="InterPro"/>
</dbReference>
<evidence type="ECO:0000256" key="2">
    <source>
        <dbReference type="ARBA" id="ARBA00022598"/>
    </source>
</evidence>
<organism evidence="11 12">
    <name type="scientific">Mollisia scopiformis</name>
    <name type="common">Conifer needle endophyte fungus</name>
    <name type="synonym">Phialocephala scopiformis</name>
    <dbReference type="NCBI Taxonomy" id="149040"/>
    <lineage>
        <taxon>Eukaryota</taxon>
        <taxon>Fungi</taxon>
        <taxon>Dikarya</taxon>
        <taxon>Ascomycota</taxon>
        <taxon>Pezizomycotina</taxon>
        <taxon>Leotiomycetes</taxon>
        <taxon>Helotiales</taxon>
        <taxon>Mollisiaceae</taxon>
        <taxon>Mollisia</taxon>
    </lineage>
</organism>
<dbReference type="InterPro" id="IPR002307">
    <property type="entry name" value="Tyr-tRNA-ligase"/>
</dbReference>
<protein>
    <recommendedName>
        <fullName evidence="8">Tyrosine--tRNA ligase</fullName>
        <ecNumber evidence="8">6.1.1.1</ecNumber>
    </recommendedName>
    <alternativeName>
        <fullName evidence="8">Tyrosyl-tRNA synthetase</fullName>
    </alternativeName>
</protein>
<accession>A0A194XGT1</accession>
<dbReference type="Gene3D" id="3.10.290.10">
    <property type="entry name" value="RNA-binding S4 domain"/>
    <property type="match status" value="1"/>
</dbReference>
<dbReference type="NCBIfam" id="TIGR00234">
    <property type="entry name" value="tyrS"/>
    <property type="match status" value="1"/>
</dbReference>
<dbReference type="GO" id="GO:0005524">
    <property type="term" value="F:ATP binding"/>
    <property type="evidence" value="ECO:0007669"/>
    <property type="project" value="UniProtKB-KW"/>
</dbReference>
<dbReference type="FunFam" id="1.10.240.10:FF:000001">
    <property type="entry name" value="Tyrosine--tRNA ligase"/>
    <property type="match status" value="1"/>
</dbReference>
<dbReference type="Proteomes" id="UP000070700">
    <property type="component" value="Unassembled WGS sequence"/>
</dbReference>
<dbReference type="AlphaFoldDB" id="A0A194XGT1"/>
<dbReference type="InterPro" id="IPR032005">
    <property type="entry name" value="TyrRSs_C"/>
</dbReference>
<dbReference type="GeneID" id="28817786"/>
<evidence type="ECO:0000256" key="8">
    <source>
        <dbReference type="RuleBase" id="RU361234"/>
    </source>
</evidence>
<dbReference type="Gene3D" id="3.40.50.620">
    <property type="entry name" value="HUPs"/>
    <property type="match status" value="1"/>
</dbReference>
<dbReference type="Pfam" id="PF00579">
    <property type="entry name" value="tRNA-synt_1b"/>
    <property type="match status" value="1"/>
</dbReference>
<dbReference type="KEGG" id="psco:LY89DRAFT_508940"/>
<gene>
    <name evidence="11" type="ORF">LY89DRAFT_508940</name>
</gene>
<evidence type="ECO:0000256" key="1">
    <source>
        <dbReference type="ARBA" id="ARBA00005594"/>
    </source>
</evidence>
<dbReference type="GO" id="GO:0005739">
    <property type="term" value="C:mitochondrion"/>
    <property type="evidence" value="ECO:0007669"/>
    <property type="project" value="TreeGrafter"/>
</dbReference>
<dbReference type="CDD" id="cd00805">
    <property type="entry name" value="TyrRS_core"/>
    <property type="match status" value="1"/>
</dbReference>
<dbReference type="STRING" id="149040.A0A194XGT1"/>
<keyword evidence="4 8" id="KW-0067">ATP-binding</keyword>
<keyword evidence="6 8" id="KW-0030">Aminoacyl-tRNA synthetase</keyword>